<keyword evidence="3" id="KW-0732">Signal</keyword>
<evidence type="ECO:0000259" key="4">
    <source>
        <dbReference type="Pfam" id="PF09972"/>
    </source>
</evidence>
<feature type="transmembrane region" description="Helical" evidence="2">
    <location>
        <begin position="277"/>
        <end position="298"/>
    </location>
</feature>
<sequence length="648" mass="67042">MRSHRPAALLAAAIAATGLFVALGAGASAFGGEASSGNPEARAGTEPAVSVVGAVAGGVDDFTFDSFDAVYELSRDEGGHSVLDTTETIVARFPEIDQNRGIRRAIPSSYRGHPTDIEQITVTDASGAARSFEVEEDDDDEDFVYITIRADGYVHGVQSYVIDYRQHNVTLQPDDAAIDEFYWDVNGTGWAQPFGRVSAELRLSDDVAAAFTGAVACYQGGSGSAASCDSIEIAESQPPVITAEALDLGPFENLTIAAAFTEGTFVPRDESFGSSPAAIAAAVAAGLAALAAGVAAFLRGTRWRSHPGRGTIIAQYEPPAGVSTMVAAELVGRPDKGVTATILDRAVAGQLRIVESGRKEYAVEYRGAAASPADVDAEAVVAALFDDRHEGARRELTSDTALGKRLLALRQAVRKQVLATGLRRTPRVAPRVLLAAVAFVGALVSLITGIIALENQMGGFWPAACFIVAILAAIATLVMVVEVRQFTESGRAIRDHLEGLRLYIRLAEADRLRVLQSPSGALRVQQPAASAVPVPATDATGAPATPSRLDPVTVLKLNERLLPYAVLFGLERDWSRELSALYEQVGAEPSWYAGRDGFNAGLLAAGVASFASASSTSWSGSSSSSSSSGSGGGGSSGGGGGGGGGGGV</sequence>
<feature type="transmembrane region" description="Helical" evidence="2">
    <location>
        <begin position="459"/>
        <end position="481"/>
    </location>
</feature>
<keyword evidence="7" id="KW-1185">Reference proteome</keyword>
<dbReference type="InterPro" id="IPR048389">
    <property type="entry name" value="YciQ-like_C"/>
</dbReference>
<evidence type="ECO:0000313" key="7">
    <source>
        <dbReference type="Proteomes" id="UP000244729"/>
    </source>
</evidence>
<feature type="transmembrane region" description="Helical" evidence="2">
    <location>
        <begin position="432"/>
        <end position="453"/>
    </location>
</feature>
<dbReference type="KEGG" id="agm:DCE93_05240"/>
<dbReference type="Pfam" id="PF09972">
    <property type="entry name" value="DUF2207"/>
    <property type="match status" value="1"/>
</dbReference>
<feature type="compositionally biased region" description="Low complexity" evidence="1">
    <location>
        <begin position="618"/>
        <end position="628"/>
    </location>
</feature>
<evidence type="ECO:0000256" key="1">
    <source>
        <dbReference type="SAM" id="MobiDB-lite"/>
    </source>
</evidence>
<evidence type="ECO:0000256" key="2">
    <source>
        <dbReference type="SAM" id="Phobius"/>
    </source>
</evidence>
<dbReference type="AlphaFoldDB" id="A0A2S0WUW7"/>
<feature type="chain" id="PRO_5015663873" evidence="3">
    <location>
        <begin position="28"/>
        <end position="648"/>
    </location>
</feature>
<proteinExistence type="predicted"/>
<feature type="domain" description="Predicted membrane protein YciQ-like C-terminal" evidence="5">
    <location>
        <begin position="315"/>
        <end position="517"/>
    </location>
</feature>
<protein>
    <submittedName>
        <fullName evidence="6">DUF2207 domain-containing protein</fullName>
    </submittedName>
</protein>
<dbReference type="OrthoDB" id="4973253at2"/>
<evidence type="ECO:0000256" key="3">
    <source>
        <dbReference type="SAM" id="SignalP"/>
    </source>
</evidence>
<feature type="region of interest" description="Disordered" evidence="1">
    <location>
        <begin position="618"/>
        <end position="648"/>
    </location>
</feature>
<feature type="signal peptide" evidence="3">
    <location>
        <begin position="1"/>
        <end position="27"/>
    </location>
</feature>
<keyword evidence="2" id="KW-0472">Membrane</keyword>
<reference evidence="6 7" key="1">
    <citation type="submission" date="2018-04" db="EMBL/GenBank/DDBJ databases">
        <authorList>
            <person name="Li J."/>
        </authorList>
    </citation>
    <scope>NUCLEOTIDE SEQUENCE [LARGE SCALE GENOMIC DNA]</scope>
    <source>
        <strain evidence="7">30A</strain>
    </source>
</reference>
<evidence type="ECO:0000259" key="5">
    <source>
        <dbReference type="Pfam" id="PF20990"/>
    </source>
</evidence>
<dbReference type="Pfam" id="PF20990">
    <property type="entry name" value="DUF2207_C"/>
    <property type="match status" value="1"/>
</dbReference>
<feature type="domain" description="DUF2207" evidence="4">
    <location>
        <begin position="82"/>
        <end position="204"/>
    </location>
</feature>
<keyword evidence="2" id="KW-0812">Transmembrane</keyword>
<dbReference type="InterPro" id="IPR018702">
    <property type="entry name" value="DUF2207"/>
</dbReference>
<name>A0A2S0WUW7_9MICO</name>
<evidence type="ECO:0000313" key="6">
    <source>
        <dbReference type="EMBL" id="AWB95135.1"/>
    </source>
</evidence>
<keyword evidence="2" id="KW-1133">Transmembrane helix</keyword>
<gene>
    <name evidence="6" type="ORF">DCE93_05240</name>
</gene>
<organism evidence="6 7">
    <name type="scientific">Agromyces badenianii</name>
    <dbReference type="NCBI Taxonomy" id="2080742"/>
    <lineage>
        <taxon>Bacteria</taxon>
        <taxon>Bacillati</taxon>
        <taxon>Actinomycetota</taxon>
        <taxon>Actinomycetes</taxon>
        <taxon>Micrococcales</taxon>
        <taxon>Microbacteriaceae</taxon>
        <taxon>Agromyces</taxon>
    </lineage>
</organism>
<dbReference type="Proteomes" id="UP000244729">
    <property type="component" value="Chromosome"/>
</dbReference>
<feature type="compositionally biased region" description="Gly residues" evidence="1">
    <location>
        <begin position="629"/>
        <end position="648"/>
    </location>
</feature>
<dbReference type="RefSeq" id="WP_108594954.1">
    <property type="nucleotide sequence ID" value="NZ_CP028913.1"/>
</dbReference>
<dbReference type="EMBL" id="CP028913">
    <property type="protein sequence ID" value="AWB95135.1"/>
    <property type="molecule type" value="Genomic_DNA"/>
</dbReference>
<accession>A0A2S0WUW7</accession>